<gene>
    <name evidence="2" type="ORF">SAMN04488540_101413</name>
</gene>
<evidence type="ECO:0000313" key="3">
    <source>
        <dbReference type="Proteomes" id="UP000199527"/>
    </source>
</evidence>
<proteinExistence type="predicted"/>
<protein>
    <recommendedName>
        <fullName evidence="4">Beta-barrel porin 2</fullName>
    </recommendedName>
</protein>
<evidence type="ECO:0000313" key="2">
    <source>
        <dbReference type="EMBL" id="SDI44154.1"/>
    </source>
</evidence>
<feature type="chain" id="PRO_5011529285" description="Beta-barrel porin 2" evidence="1">
    <location>
        <begin position="23"/>
        <end position="324"/>
    </location>
</feature>
<accession>A0A1G8KL63</accession>
<organism evidence="2 3">
    <name type="scientific">Ferrimonas sediminum</name>
    <dbReference type="NCBI Taxonomy" id="718193"/>
    <lineage>
        <taxon>Bacteria</taxon>
        <taxon>Pseudomonadati</taxon>
        <taxon>Pseudomonadota</taxon>
        <taxon>Gammaproteobacteria</taxon>
        <taxon>Alteromonadales</taxon>
        <taxon>Ferrimonadaceae</taxon>
        <taxon>Ferrimonas</taxon>
    </lineage>
</organism>
<name>A0A1G8KL63_9GAMM</name>
<keyword evidence="3" id="KW-1185">Reference proteome</keyword>
<sequence length="324" mass="37342">MLGWGCRIGVMMLLLGAPGWGAATETPAPEQEAEPDRPELDQELRWFDKAHTLLSGSAQSSALWFDDFFGPSDDADQASSHFRLRLQQEFVEREEDELRLRVSASYYLPKTSKRLKLLLESDEQDDLSQVSDSLGADAEATTRAALRWIPINLDSWDLSVDLGASLSSGLNPFLRSRARYFESVNDNTLLKLSQEVRVESNDGWSETSRLNLERVYDDHVYRWQNRARFGEETEGLEWVTSLSRIQWLDDKTAFSTFIAASGATRDDGDESEIRRLGFTFRRNFARDWLFYEVEPQLTWPRKYGFDTNIELQLTLEAQFGERRR</sequence>
<dbReference type="Proteomes" id="UP000199527">
    <property type="component" value="Unassembled WGS sequence"/>
</dbReference>
<reference evidence="3" key="1">
    <citation type="submission" date="2016-10" db="EMBL/GenBank/DDBJ databases">
        <authorList>
            <person name="Varghese N."/>
            <person name="Submissions S."/>
        </authorList>
    </citation>
    <scope>NUCLEOTIDE SEQUENCE [LARGE SCALE GENOMIC DNA]</scope>
    <source>
        <strain evidence="3">DSM 23317</strain>
    </source>
</reference>
<feature type="signal peptide" evidence="1">
    <location>
        <begin position="1"/>
        <end position="22"/>
    </location>
</feature>
<evidence type="ECO:0000256" key="1">
    <source>
        <dbReference type="SAM" id="SignalP"/>
    </source>
</evidence>
<dbReference type="AlphaFoldDB" id="A0A1G8KL63"/>
<evidence type="ECO:0008006" key="4">
    <source>
        <dbReference type="Google" id="ProtNLM"/>
    </source>
</evidence>
<keyword evidence="1" id="KW-0732">Signal</keyword>
<dbReference type="EMBL" id="FNEM01000001">
    <property type="protein sequence ID" value="SDI44154.1"/>
    <property type="molecule type" value="Genomic_DNA"/>
</dbReference>